<feature type="domain" description="VWFA" evidence="1">
    <location>
        <begin position="125"/>
        <end position="247"/>
    </location>
</feature>
<evidence type="ECO:0000313" key="4">
    <source>
        <dbReference type="WBParaSite" id="ACOC_0000144001-mRNA-1"/>
    </source>
</evidence>
<dbReference type="Proteomes" id="UP000267027">
    <property type="component" value="Unassembled WGS sequence"/>
</dbReference>
<name>A0A0R3PCB5_ANGCS</name>
<dbReference type="PROSITE" id="PS50234">
    <property type="entry name" value="VWFA"/>
    <property type="match status" value="1"/>
</dbReference>
<sequence>MLLSPLLSCSAKRNALGRSDPSGLLDDTDSSSSLDAVQAVRVAFYEIFKEGLNCNLGFGPPGVQPPATFEAEQWYPSNLPTVAPPWKKVGFDFNTFGEESFVQFNSTSSSVGDQNDGALYPNCSDIFFVLDSSGNVVEQYEKQKTFINNMLVMLEDKDRHYGLMTYASKRRQRINVPIKLQISKQLFMKKLARARFLSGVTATGAALRAVESLKFPRRTDVIVVTDGFSFDSVRTEAERLREVLGDIAGDDEHILLGNPSTQRLLDLLKC</sequence>
<evidence type="ECO:0000313" key="3">
    <source>
        <dbReference type="Proteomes" id="UP000267027"/>
    </source>
</evidence>
<keyword evidence="3" id="KW-1185">Reference proteome</keyword>
<reference evidence="4" key="1">
    <citation type="submission" date="2017-02" db="UniProtKB">
        <authorList>
            <consortium name="WormBaseParasite"/>
        </authorList>
    </citation>
    <scope>IDENTIFICATION</scope>
</reference>
<dbReference type="OrthoDB" id="6132182at2759"/>
<dbReference type="InterPro" id="IPR002035">
    <property type="entry name" value="VWF_A"/>
</dbReference>
<dbReference type="PANTHER" id="PTHR24020">
    <property type="entry name" value="COLLAGEN ALPHA"/>
    <property type="match status" value="1"/>
</dbReference>
<dbReference type="WBParaSite" id="ACOC_0000144001-mRNA-1">
    <property type="protein sequence ID" value="ACOC_0000144001-mRNA-1"/>
    <property type="gene ID" value="ACOC_0000144001"/>
</dbReference>
<accession>A0A0R3PCB5</accession>
<organism evidence="4">
    <name type="scientific">Angiostrongylus costaricensis</name>
    <name type="common">Nematode worm</name>
    <dbReference type="NCBI Taxonomy" id="334426"/>
    <lineage>
        <taxon>Eukaryota</taxon>
        <taxon>Metazoa</taxon>
        <taxon>Ecdysozoa</taxon>
        <taxon>Nematoda</taxon>
        <taxon>Chromadorea</taxon>
        <taxon>Rhabditida</taxon>
        <taxon>Rhabditina</taxon>
        <taxon>Rhabditomorpha</taxon>
        <taxon>Strongyloidea</taxon>
        <taxon>Metastrongylidae</taxon>
        <taxon>Angiostrongylus</taxon>
    </lineage>
</organism>
<dbReference type="InterPro" id="IPR050525">
    <property type="entry name" value="ECM_Assembly_Org"/>
</dbReference>
<protein>
    <submittedName>
        <fullName evidence="4">VWFA domain-containing protein</fullName>
    </submittedName>
</protein>
<dbReference type="InterPro" id="IPR036465">
    <property type="entry name" value="vWFA_dom_sf"/>
</dbReference>
<dbReference type="Gene3D" id="3.40.50.410">
    <property type="entry name" value="von Willebrand factor, type A domain"/>
    <property type="match status" value="1"/>
</dbReference>
<dbReference type="EMBL" id="UYYA01000215">
    <property type="protein sequence ID" value="VDM53026.1"/>
    <property type="molecule type" value="Genomic_DNA"/>
</dbReference>
<evidence type="ECO:0000259" key="1">
    <source>
        <dbReference type="PROSITE" id="PS50234"/>
    </source>
</evidence>
<proteinExistence type="predicted"/>
<dbReference type="Pfam" id="PF00092">
    <property type="entry name" value="VWA"/>
    <property type="match status" value="1"/>
</dbReference>
<gene>
    <name evidence="2" type="ORF">ACOC_LOCUS1441</name>
</gene>
<dbReference type="STRING" id="334426.A0A0R3PCB5"/>
<dbReference type="SMART" id="SM00327">
    <property type="entry name" value="VWA"/>
    <property type="match status" value="1"/>
</dbReference>
<evidence type="ECO:0000313" key="2">
    <source>
        <dbReference type="EMBL" id="VDM53026.1"/>
    </source>
</evidence>
<reference evidence="2 3" key="2">
    <citation type="submission" date="2018-11" db="EMBL/GenBank/DDBJ databases">
        <authorList>
            <consortium name="Pathogen Informatics"/>
        </authorList>
    </citation>
    <scope>NUCLEOTIDE SEQUENCE [LARGE SCALE GENOMIC DNA]</scope>
    <source>
        <strain evidence="2 3">Costa Rica</strain>
    </source>
</reference>
<dbReference type="AlphaFoldDB" id="A0A0R3PCB5"/>
<dbReference type="PANTHER" id="PTHR24020:SF84">
    <property type="entry name" value="VWFA DOMAIN-CONTAINING PROTEIN"/>
    <property type="match status" value="1"/>
</dbReference>
<dbReference type="SUPFAM" id="SSF53300">
    <property type="entry name" value="vWA-like"/>
    <property type="match status" value="1"/>
</dbReference>